<keyword evidence="2" id="KW-1185">Reference proteome</keyword>
<comment type="caution">
    <text evidence="1">The sequence shown here is derived from an EMBL/GenBank/DDBJ whole genome shotgun (WGS) entry which is preliminary data.</text>
</comment>
<reference evidence="1 2" key="2">
    <citation type="journal article" date="2022" name="Mol. Ecol. Resour.">
        <title>The genomes of chicory, endive, great burdock and yacon provide insights into Asteraceae paleo-polyploidization history and plant inulin production.</title>
        <authorList>
            <person name="Fan W."/>
            <person name="Wang S."/>
            <person name="Wang H."/>
            <person name="Wang A."/>
            <person name="Jiang F."/>
            <person name="Liu H."/>
            <person name="Zhao H."/>
            <person name="Xu D."/>
            <person name="Zhang Y."/>
        </authorList>
    </citation>
    <scope>NUCLEOTIDE SEQUENCE [LARGE SCALE GENOMIC DNA]</scope>
    <source>
        <strain evidence="2">cv. Punajuju</strain>
        <tissue evidence="1">Leaves</tissue>
    </source>
</reference>
<reference evidence="2" key="1">
    <citation type="journal article" date="2022" name="Mol. Ecol. Resour.">
        <title>The genomes of chicory, endive, great burdock and yacon provide insights into Asteraceae palaeo-polyploidization history and plant inulin production.</title>
        <authorList>
            <person name="Fan W."/>
            <person name="Wang S."/>
            <person name="Wang H."/>
            <person name="Wang A."/>
            <person name="Jiang F."/>
            <person name="Liu H."/>
            <person name="Zhao H."/>
            <person name="Xu D."/>
            <person name="Zhang Y."/>
        </authorList>
    </citation>
    <scope>NUCLEOTIDE SEQUENCE [LARGE SCALE GENOMIC DNA]</scope>
    <source>
        <strain evidence="2">cv. Punajuju</strain>
    </source>
</reference>
<evidence type="ECO:0000313" key="2">
    <source>
        <dbReference type="Proteomes" id="UP001055811"/>
    </source>
</evidence>
<dbReference type="EMBL" id="CM042010">
    <property type="protein sequence ID" value="KAI3781420.1"/>
    <property type="molecule type" value="Genomic_DNA"/>
</dbReference>
<gene>
    <name evidence="1" type="ORF">L2E82_11434</name>
</gene>
<dbReference type="Proteomes" id="UP001055811">
    <property type="component" value="Linkage Group LG02"/>
</dbReference>
<proteinExistence type="predicted"/>
<organism evidence="1 2">
    <name type="scientific">Cichorium intybus</name>
    <name type="common">Chicory</name>
    <dbReference type="NCBI Taxonomy" id="13427"/>
    <lineage>
        <taxon>Eukaryota</taxon>
        <taxon>Viridiplantae</taxon>
        <taxon>Streptophyta</taxon>
        <taxon>Embryophyta</taxon>
        <taxon>Tracheophyta</taxon>
        <taxon>Spermatophyta</taxon>
        <taxon>Magnoliopsida</taxon>
        <taxon>eudicotyledons</taxon>
        <taxon>Gunneridae</taxon>
        <taxon>Pentapetalae</taxon>
        <taxon>asterids</taxon>
        <taxon>campanulids</taxon>
        <taxon>Asterales</taxon>
        <taxon>Asteraceae</taxon>
        <taxon>Cichorioideae</taxon>
        <taxon>Cichorieae</taxon>
        <taxon>Cichoriinae</taxon>
        <taxon>Cichorium</taxon>
    </lineage>
</organism>
<accession>A0ACB9GEC1</accession>
<sequence>MAVVDAPWQIAYEEGEKKVPTTTYQNSLSYHGSAVNVIRFSPSGELLAYGADDGELIIWKMHNTDSGQVWKILNTLSFHRKDVLDLESSTDGTFLISRSVHNSCLIWDVNKGSVHQIVDAHFHYVQGVAWDPLNKYAASLC</sequence>
<name>A0ACB9GEC1_CICIN</name>
<evidence type="ECO:0000313" key="1">
    <source>
        <dbReference type="EMBL" id="KAI3781420.1"/>
    </source>
</evidence>
<protein>
    <submittedName>
        <fullName evidence="1">Uncharacterized protein</fullName>
    </submittedName>
</protein>